<comment type="subunit">
    <text evidence="13">Heterodimer of CALCRL and RAMP1; the interaction induces allosteric modulation of CALCRL function and CGRP1/CALCA and CGRP2/CALCB ligand specificity. Heterodimer of CALCR and RAMP1; interaction forms the AMYR1 receptor complex for amylin/IAPP and CGRP1/CALCA ligands.</text>
</comment>
<evidence type="ECO:0000313" key="17">
    <source>
        <dbReference type="RefSeq" id="XP_032336527.1"/>
    </source>
</evidence>
<dbReference type="GO" id="GO:0006816">
    <property type="term" value="P:calcium ion transport"/>
    <property type="evidence" value="ECO:0007669"/>
    <property type="project" value="TreeGrafter"/>
</dbReference>
<comment type="function">
    <text evidence="12">Accessory protein that interacts with and modulates the function of G-protein coupled receptors including calcitonin gene-related peptide type 1 receptor (CALCRL) and calcitonin receptor (CALCR). Required for the transport of CALCRL to the plasma membrane. Together with CALCRL, form the receptor complex for the calcitonin gene-related peptides CGRP1/CALCA and CGRP2/CALCB. Together with CALCR, form the AMYR1 receptor complex for amylin/IAPP and CGRP1/CALCA.</text>
</comment>
<dbReference type="PANTHER" id="PTHR14076">
    <property type="entry name" value="RECEPTOR ACTIVITY MODIFYING PROTEIN RAMP"/>
    <property type="match status" value="1"/>
</dbReference>
<evidence type="ECO:0000256" key="6">
    <source>
        <dbReference type="ARBA" id="ARBA00022729"/>
    </source>
</evidence>
<dbReference type="GO" id="GO:0032870">
    <property type="term" value="P:cellular response to hormone stimulus"/>
    <property type="evidence" value="ECO:0007669"/>
    <property type="project" value="TreeGrafter"/>
</dbReference>
<evidence type="ECO:0000256" key="12">
    <source>
        <dbReference type="ARBA" id="ARBA00049570"/>
    </source>
</evidence>
<dbReference type="GO" id="GO:0031623">
    <property type="term" value="P:receptor internalization"/>
    <property type="evidence" value="ECO:0007669"/>
    <property type="project" value="TreeGrafter"/>
</dbReference>
<evidence type="ECO:0000256" key="2">
    <source>
        <dbReference type="ARBA" id="ARBA00007087"/>
    </source>
</evidence>
<dbReference type="Pfam" id="PF04901">
    <property type="entry name" value="RAMP"/>
    <property type="match status" value="1"/>
</dbReference>
<comment type="subcellular location">
    <subcellularLocation>
        <location evidence="1">Cell membrane</location>
        <topology evidence="1">Single-pass type I membrane protein</topology>
    </subcellularLocation>
</comment>
<sequence length="143" mass="15744">MAPGLRGLWLLLVAHLLTATACQDANYGALLQDACLAQFQADMEVLGETLWCDWGKTVGSYEELSDCTRHVAGLLHCFWPGAAVDKFFIAVHQHYFRNCPVSGRALRDPPSSILYTLIVVPILVALLVTALVVWRSKHPEGIV</sequence>
<dbReference type="GO" id="GO:0043235">
    <property type="term" value="C:receptor complex"/>
    <property type="evidence" value="ECO:0007669"/>
    <property type="project" value="TreeGrafter"/>
</dbReference>
<evidence type="ECO:0000313" key="16">
    <source>
        <dbReference type="Proteomes" id="UP000694856"/>
    </source>
</evidence>
<dbReference type="CTD" id="10267"/>
<dbReference type="FunFam" id="1.10.150.510:FF:000002">
    <property type="entry name" value="Receptor activity-modifying protein 1"/>
    <property type="match status" value="1"/>
</dbReference>
<evidence type="ECO:0000256" key="9">
    <source>
        <dbReference type="ARBA" id="ARBA00023157"/>
    </source>
</evidence>
<dbReference type="Proteomes" id="UP000694856">
    <property type="component" value="Chromosome 5"/>
</dbReference>
<reference evidence="17" key="1">
    <citation type="submission" date="2025-08" db="UniProtKB">
        <authorList>
            <consortium name="RefSeq"/>
        </authorList>
    </citation>
    <scope>IDENTIFICATION</scope>
    <source>
        <tissue evidence="17">Ear skin</tissue>
    </source>
</reference>
<dbReference type="PANTHER" id="PTHR14076:SF3">
    <property type="entry name" value="RECEPTOR ACTIVITY-MODIFYING PROTEIN 1"/>
    <property type="match status" value="1"/>
</dbReference>
<dbReference type="KEGG" id="cfr:102522710"/>
<evidence type="ECO:0000256" key="11">
    <source>
        <dbReference type="ARBA" id="ARBA00041071"/>
    </source>
</evidence>
<keyword evidence="6 15" id="KW-0732">Signal</keyword>
<feature type="chain" id="PRO_5034077409" description="Receptor activity-modifying protein 1" evidence="15">
    <location>
        <begin position="23"/>
        <end position="143"/>
    </location>
</feature>
<keyword evidence="3" id="KW-0813">Transport</keyword>
<evidence type="ECO:0000256" key="15">
    <source>
        <dbReference type="SAM" id="SignalP"/>
    </source>
</evidence>
<organism evidence="16 17">
    <name type="scientific">Camelus ferus</name>
    <name type="common">Wild bactrian camel</name>
    <name type="synonym">Camelus bactrianus ferus</name>
    <dbReference type="NCBI Taxonomy" id="419612"/>
    <lineage>
        <taxon>Eukaryota</taxon>
        <taxon>Metazoa</taxon>
        <taxon>Chordata</taxon>
        <taxon>Craniata</taxon>
        <taxon>Vertebrata</taxon>
        <taxon>Euteleostomi</taxon>
        <taxon>Mammalia</taxon>
        <taxon>Eutheria</taxon>
        <taxon>Laurasiatheria</taxon>
        <taxon>Artiodactyla</taxon>
        <taxon>Tylopoda</taxon>
        <taxon>Camelidae</taxon>
        <taxon>Camelus</taxon>
    </lineage>
</organism>
<dbReference type="InterPro" id="IPR038126">
    <property type="entry name" value="RAMP_sf"/>
</dbReference>
<dbReference type="RefSeq" id="XP_032336527.1">
    <property type="nucleotide sequence ID" value="XM_032480636.1"/>
</dbReference>
<dbReference type="GO" id="GO:0009986">
    <property type="term" value="C:cell surface"/>
    <property type="evidence" value="ECO:0007669"/>
    <property type="project" value="TreeGrafter"/>
</dbReference>
<evidence type="ECO:0000256" key="4">
    <source>
        <dbReference type="ARBA" id="ARBA00022475"/>
    </source>
</evidence>
<name>A0A8B8T3H8_CAMFR</name>
<evidence type="ECO:0000256" key="7">
    <source>
        <dbReference type="ARBA" id="ARBA00022989"/>
    </source>
</evidence>
<dbReference type="GO" id="GO:0008277">
    <property type="term" value="P:regulation of G protein-coupled receptor signaling pathway"/>
    <property type="evidence" value="ECO:0007669"/>
    <property type="project" value="InterPro"/>
</dbReference>
<keyword evidence="10 17" id="KW-0675">Receptor</keyword>
<evidence type="ECO:0000256" key="1">
    <source>
        <dbReference type="ARBA" id="ARBA00004251"/>
    </source>
</evidence>
<dbReference type="GO" id="GO:0005886">
    <property type="term" value="C:plasma membrane"/>
    <property type="evidence" value="ECO:0007669"/>
    <property type="project" value="UniProtKB-SubCell"/>
</dbReference>
<keyword evidence="4" id="KW-1003">Cell membrane</keyword>
<evidence type="ECO:0000256" key="5">
    <source>
        <dbReference type="ARBA" id="ARBA00022692"/>
    </source>
</evidence>
<keyword evidence="16" id="KW-1185">Reference proteome</keyword>
<dbReference type="GO" id="GO:0072659">
    <property type="term" value="P:protein localization to plasma membrane"/>
    <property type="evidence" value="ECO:0007669"/>
    <property type="project" value="TreeGrafter"/>
</dbReference>
<evidence type="ECO:0000256" key="14">
    <source>
        <dbReference type="SAM" id="Phobius"/>
    </source>
</evidence>
<keyword evidence="9" id="KW-1015">Disulfide bond</keyword>
<feature type="signal peptide" evidence="15">
    <location>
        <begin position="1"/>
        <end position="22"/>
    </location>
</feature>
<proteinExistence type="inferred from homology"/>
<accession>A0A8B8T3H8</accession>
<keyword evidence="5 14" id="KW-0812">Transmembrane</keyword>
<keyword evidence="8 14" id="KW-0472">Membrane</keyword>
<dbReference type="Gene3D" id="1.10.150.510">
    <property type="entry name" value="Receptor activity modifying family"/>
    <property type="match status" value="1"/>
</dbReference>
<dbReference type="InterPro" id="IPR006985">
    <property type="entry name" value="RAMP"/>
</dbReference>
<evidence type="ECO:0000256" key="8">
    <source>
        <dbReference type="ARBA" id="ARBA00023136"/>
    </source>
</evidence>
<evidence type="ECO:0000256" key="3">
    <source>
        <dbReference type="ARBA" id="ARBA00022448"/>
    </source>
</evidence>
<evidence type="ECO:0000256" key="10">
    <source>
        <dbReference type="ARBA" id="ARBA00023170"/>
    </source>
</evidence>
<dbReference type="AlphaFoldDB" id="A0A8B8T3H8"/>
<keyword evidence="7 14" id="KW-1133">Transmembrane helix</keyword>
<evidence type="ECO:0000256" key="13">
    <source>
        <dbReference type="ARBA" id="ARBA00049674"/>
    </source>
</evidence>
<protein>
    <recommendedName>
        <fullName evidence="11">Receptor activity-modifying protein 1</fullName>
    </recommendedName>
</protein>
<dbReference type="GO" id="GO:0007186">
    <property type="term" value="P:G protein-coupled receptor signaling pathway"/>
    <property type="evidence" value="ECO:0007669"/>
    <property type="project" value="TreeGrafter"/>
</dbReference>
<feature type="transmembrane region" description="Helical" evidence="14">
    <location>
        <begin position="113"/>
        <end position="134"/>
    </location>
</feature>
<dbReference type="GeneID" id="102522710"/>
<comment type="similarity">
    <text evidence="2">Belongs to the RAMP family.</text>
</comment>
<dbReference type="GO" id="GO:0006886">
    <property type="term" value="P:intracellular protein transport"/>
    <property type="evidence" value="ECO:0007669"/>
    <property type="project" value="InterPro"/>
</dbReference>
<dbReference type="PROSITE" id="PS51257">
    <property type="entry name" value="PROKAR_LIPOPROTEIN"/>
    <property type="match status" value="1"/>
</dbReference>
<gene>
    <name evidence="17" type="primary">RAMP1</name>
</gene>
<dbReference type="GO" id="GO:0015026">
    <property type="term" value="F:coreceptor activity"/>
    <property type="evidence" value="ECO:0007669"/>
    <property type="project" value="InterPro"/>
</dbReference>